<name>A0A0S8GGE4_UNCW3</name>
<sequence length="415" mass="48124">MTKLIDRYFIKEFIPPFFFSVFALTFILLMDQLFRLIDLFVRKGLPFITVGQILINTIPLILSYTAPMGLLVAVVMSFGRLTQDNEILALKTSGLTFTRITRTPFIFAFCFTIILALFNNFIVPESNHRVRNLMLDVSRKRPAVRLPEGVFTKDFTGYTVYVGRKDERTSRLYDITIYDIGEGLMMTAPRGELKDLEEEGVLQFILYDGELHQLMENRHYQRTKFDKQTINMQVDTELIHRERKQRHQNELNAVGLKEVVDSTYQEIEELKHEISEIGINAVNQYVNGEIETLDAARFDIEKRLKRIAGKTRKASRYLVELHKKFALAFACILFIVIGAPLGYLFKKGGIGGVIVGILLFSSYYILVLTGEEFADRRGFSPFWALWLPNIILLLCGLYLFYVAYYEKHPFRHIFK</sequence>
<keyword evidence="2" id="KW-1003">Cell membrane</keyword>
<evidence type="ECO:0000256" key="4">
    <source>
        <dbReference type="ARBA" id="ARBA00022989"/>
    </source>
</evidence>
<evidence type="ECO:0000256" key="3">
    <source>
        <dbReference type="ARBA" id="ARBA00022692"/>
    </source>
</evidence>
<gene>
    <name evidence="7" type="ORF">AMJ87_06025</name>
</gene>
<dbReference type="Proteomes" id="UP000051096">
    <property type="component" value="Unassembled WGS sequence"/>
</dbReference>
<organism evidence="7 8">
    <name type="scientific">candidate division WOR_3 bacterium SM23_60</name>
    <dbReference type="NCBI Taxonomy" id="1703780"/>
    <lineage>
        <taxon>Bacteria</taxon>
        <taxon>Bacteria division WOR-3</taxon>
    </lineage>
</organism>
<evidence type="ECO:0000256" key="6">
    <source>
        <dbReference type="SAM" id="Phobius"/>
    </source>
</evidence>
<protein>
    <recommendedName>
        <fullName evidence="9">YjgP/YjgQ family permease</fullName>
    </recommendedName>
</protein>
<feature type="transmembrane region" description="Helical" evidence="6">
    <location>
        <begin position="105"/>
        <end position="123"/>
    </location>
</feature>
<keyword evidence="5 6" id="KW-0472">Membrane</keyword>
<comment type="caution">
    <text evidence="7">The sequence shown here is derived from an EMBL/GenBank/DDBJ whole genome shotgun (WGS) entry which is preliminary data.</text>
</comment>
<keyword evidence="3 6" id="KW-0812">Transmembrane</keyword>
<evidence type="ECO:0000256" key="5">
    <source>
        <dbReference type="ARBA" id="ARBA00023136"/>
    </source>
</evidence>
<feature type="transmembrane region" description="Helical" evidence="6">
    <location>
        <begin position="53"/>
        <end position="78"/>
    </location>
</feature>
<dbReference type="Pfam" id="PF03739">
    <property type="entry name" value="LptF_LptG"/>
    <property type="match status" value="1"/>
</dbReference>
<reference evidence="7 8" key="1">
    <citation type="journal article" date="2015" name="Microbiome">
        <title>Genomic resolution of linkages in carbon, nitrogen, and sulfur cycling among widespread estuary sediment bacteria.</title>
        <authorList>
            <person name="Baker B.J."/>
            <person name="Lazar C.S."/>
            <person name="Teske A.P."/>
            <person name="Dick G.J."/>
        </authorList>
    </citation>
    <scope>NUCLEOTIDE SEQUENCE [LARGE SCALE GENOMIC DNA]</scope>
    <source>
        <strain evidence="7">SM23_60</strain>
    </source>
</reference>
<dbReference type="EMBL" id="LJUO01000045">
    <property type="protein sequence ID" value="KPK71998.1"/>
    <property type="molecule type" value="Genomic_DNA"/>
</dbReference>
<evidence type="ECO:0008006" key="9">
    <source>
        <dbReference type="Google" id="ProtNLM"/>
    </source>
</evidence>
<dbReference type="InterPro" id="IPR005495">
    <property type="entry name" value="LptG/LptF_permease"/>
</dbReference>
<feature type="transmembrane region" description="Helical" evidence="6">
    <location>
        <begin position="17"/>
        <end position="41"/>
    </location>
</feature>
<evidence type="ECO:0000256" key="2">
    <source>
        <dbReference type="ARBA" id="ARBA00022475"/>
    </source>
</evidence>
<dbReference type="GO" id="GO:0043190">
    <property type="term" value="C:ATP-binding cassette (ABC) transporter complex"/>
    <property type="evidence" value="ECO:0007669"/>
    <property type="project" value="TreeGrafter"/>
</dbReference>
<proteinExistence type="predicted"/>
<dbReference type="PANTHER" id="PTHR33529:SF6">
    <property type="entry name" value="YJGP_YJGQ FAMILY PERMEASE"/>
    <property type="match status" value="1"/>
</dbReference>
<evidence type="ECO:0000313" key="7">
    <source>
        <dbReference type="EMBL" id="KPK71998.1"/>
    </source>
</evidence>
<evidence type="ECO:0000256" key="1">
    <source>
        <dbReference type="ARBA" id="ARBA00004651"/>
    </source>
</evidence>
<dbReference type="PANTHER" id="PTHR33529">
    <property type="entry name" value="SLR0882 PROTEIN-RELATED"/>
    <property type="match status" value="1"/>
</dbReference>
<keyword evidence="4 6" id="KW-1133">Transmembrane helix</keyword>
<accession>A0A0S8GGE4</accession>
<comment type="subcellular location">
    <subcellularLocation>
        <location evidence="1">Cell membrane</location>
        <topology evidence="1">Multi-pass membrane protein</topology>
    </subcellularLocation>
</comment>
<feature type="transmembrane region" description="Helical" evidence="6">
    <location>
        <begin position="350"/>
        <end position="370"/>
    </location>
</feature>
<evidence type="ECO:0000313" key="8">
    <source>
        <dbReference type="Proteomes" id="UP000051096"/>
    </source>
</evidence>
<dbReference type="GO" id="GO:0015920">
    <property type="term" value="P:lipopolysaccharide transport"/>
    <property type="evidence" value="ECO:0007669"/>
    <property type="project" value="TreeGrafter"/>
</dbReference>
<feature type="transmembrane region" description="Helical" evidence="6">
    <location>
        <begin position="382"/>
        <end position="404"/>
    </location>
</feature>
<feature type="transmembrane region" description="Helical" evidence="6">
    <location>
        <begin position="325"/>
        <end position="344"/>
    </location>
</feature>
<dbReference type="AlphaFoldDB" id="A0A0S8GGE4"/>